<evidence type="ECO:0000256" key="2">
    <source>
        <dbReference type="ARBA" id="ARBA00022490"/>
    </source>
</evidence>
<keyword evidence="3 7" id="KW-0479">Metal-binding</keyword>
<feature type="domain" description="RING-type" evidence="10">
    <location>
        <begin position="21"/>
        <end position="58"/>
    </location>
</feature>
<dbReference type="InterPro" id="IPR008974">
    <property type="entry name" value="TRAF-like"/>
</dbReference>
<feature type="transmembrane region" description="Helical" evidence="9">
    <location>
        <begin position="246"/>
        <end position="269"/>
    </location>
</feature>
<dbReference type="SMART" id="SM00061">
    <property type="entry name" value="MATH"/>
    <property type="match status" value="1"/>
</dbReference>
<reference evidence="13" key="2">
    <citation type="submission" date="2024-06" db="UniProtKB">
        <authorList>
            <consortium name="EnsemblMetazoa"/>
        </authorList>
    </citation>
    <scope>IDENTIFICATION</scope>
</reference>
<dbReference type="PANTHER" id="PTHR10131:SF94">
    <property type="entry name" value="TNF RECEPTOR-ASSOCIATED FACTOR 4"/>
    <property type="match status" value="1"/>
</dbReference>
<dbReference type="GO" id="GO:0042981">
    <property type="term" value="P:regulation of apoptotic process"/>
    <property type="evidence" value="ECO:0007669"/>
    <property type="project" value="InterPro"/>
</dbReference>
<keyword evidence="9" id="KW-1133">Transmembrane helix</keyword>
<dbReference type="Proteomes" id="UP000007879">
    <property type="component" value="Unassembled WGS sequence"/>
</dbReference>
<sequence>MATGRHRYRFVDGEPRDGLKCSKCHLVLCDPQQATCCAKRFCKSCLDQMEDKRCPSCREPINCFRDGGINREIMGLKVYCTNSEEGCEWQGTINETDDTSIDTHLNTCPYQLVPCTNGCGEKIRRNSLKTHLTDNCLERMVNCQYCNQRGRYQLITSSSHFDECPDLPIQCSNEGCNMIPRRHSQSLHNETCPKAIIPCAYNTVGCNKVMKREEQEKHNEDSITAHLQLTKKQLGKAKEQLQVIRWCYLYICCVCVFVFVFAFVCVFMYKELETTNKQMQASYKQLERTTKEQIQKTNQQLETTNEQMQVMYKQLERTTKQQIQKTNQQLETTNEQMQVTYKQLERTKKEQLEMARKEQIKMMNKQLESTKEQLKVEKEIIKSLKTALEQKNPLMKTNEVLKLSQFTEKKEEDKEWFSPGFYTSQGGYKMSLRVISNGNGEGKGTHVSCYIHLMAGEYDDALEWPFQGVVTIELLNQLEDRNHWKHFIPIDESIEDEVKQRVKEGRSTSGRGPPKLISHKELKYKPATNCQYLKDDSLYFRVSVKVTSKTKPWLVGASRII</sequence>
<dbReference type="GO" id="GO:0007165">
    <property type="term" value="P:signal transduction"/>
    <property type="evidence" value="ECO:0007669"/>
    <property type="project" value="InterPro"/>
</dbReference>
<dbReference type="GeneID" id="105315220"/>
<keyword evidence="5 7" id="KW-0863">Zinc-finger</keyword>
<dbReference type="InterPro" id="IPR001293">
    <property type="entry name" value="Znf_TRAF"/>
</dbReference>
<evidence type="ECO:0000256" key="1">
    <source>
        <dbReference type="ARBA" id="ARBA00004496"/>
    </source>
</evidence>
<dbReference type="Gene3D" id="3.30.40.10">
    <property type="entry name" value="Zinc/RING finger domain, C3HC4 (zinc finger)"/>
    <property type="match status" value="3"/>
</dbReference>
<evidence type="ECO:0000256" key="5">
    <source>
        <dbReference type="ARBA" id="ARBA00022771"/>
    </source>
</evidence>
<keyword evidence="8" id="KW-0175">Coiled coil</keyword>
<dbReference type="Gene3D" id="2.60.210.10">
    <property type="entry name" value="Apoptosis, Tumor Necrosis Factor Receptor Associated Protein 2, Chain A"/>
    <property type="match status" value="1"/>
</dbReference>
<dbReference type="GO" id="GO:0043122">
    <property type="term" value="P:regulation of canonical NF-kappaB signal transduction"/>
    <property type="evidence" value="ECO:0007669"/>
    <property type="project" value="TreeGrafter"/>
</dbReference>
<feature type="zinc finger region" description="TRAF-type" evidence="7">
    <location>
        <begin position="159"/>
        <end position="216"/>
    </location>
</feature>
<reference evidence="14" key="1">
    <citation type="journal article" date="2010" name="Nature">
        <title>The Amphimedon queenslandica genome and the evolution of animal complexity.</title>
        <authorList>
            <person name="Srivastava M."/>
            <person name="Simakov O."/>
            <person name="Chapman J."/>
            <person name="Fahey B."/>
            <person name="Gauthier M.E."/>
            <person name="Mitros T."/>
            <person name="Richards G.S."/>
            <person name="Conaco C."/>
            <person name="Dacre M."/>
            <person name="Hellsten U."/>
            <person name="Larroux C."/>
            <person name="Putnam N.H."/>
            <person name="Stanke M."/>
            <person name="Adamska M."/>
            <person name="Darling A."/>
            <person name="Degnan S.M."/>
            <person name="Oakley T.H."/>
            <person name="Plachetzki D.C."/>
            <person name="Zhai Y."/>
            <person name="Adamski M."/>
            <person name="Calcino A."/>
            <person name="Cummins S.F."/>
            <person name="Goodstein D.M."/>
            <person name="Harris C."/>
            <person name="Jackson D.J."/>
            <person name="Leys S.P."/>
            <person name="Shu S."/>
            <person name="Woodcroft B.J."/>
            <person name="Vervoort M."/>
            <person name="Kosik K.S."/>
            <person name="Manning G."/>
            <person name="Degnan B.M."/>
            <person name="Rokhsar D.S."/>
        </authorList>
    </citation>
    <scope>NUCLEOTIDE SEQUENCE [LARGE SCALE GENOMIC DNA]</scope>
</reference>
<dbReference type="InterPro" id="IPR049342">
    <property type="entry name" value="TRAF1-6_MATH_dom"/>
</dbReference>
<dbReference type="GO" id="GO:0008270">
    <property type="term" value="F:zinc ion binding"/>
    <property type="evidence" value="ECO:0007669"/>
    <property type="project" value="UniProtKB-KW"/>
</dbReference>
<feature type="domain" description="TRAF-type" evidence="12">
    <location>
        <begin position="159"/>
        <end position="216"/>
    </location>
</feature>
<dbReference type="InterPro" id="IPR013083">
    <property type="entry name" value="Znf_RING/FYVE/PHD"/>
</dbReference>
<dbReference type="PROSITE" id="PS50144">
    <property type="entry name" value="MATH"/>
    <property type="match status" value="1"/>
</dbReference>
<name>A0AAN0ISH3_AMPQE</name>
<dbReference type="GO" id="GO:0005737">
    <property type="term" value="C:cytoplasm"/>
    <property type="evidence" value="ECO:0007669"/>
    <property type="project" value="UniProtKB-SubCell"/>
</dbReference>
<dbReference type="Pfam" id="PF21355">
    <property type="entry name" value="TRAF-mep_MATH"/>
    <property type="match status" value="1"/>
</dbReference>
<dbReference type="PROSITE" id="PS50145">
    <property type="entry name" value="ZF_TRAF"/>
    <property type="match status" value="2"/>
</dbReference>
<proteinExistence type="predicted"/>
<comment type="subcellular location">
    <subcellularLocation>
        <location evidence="1">Cytoplasm</location>
    </subcellularLocation>
</comment>
<dbReference type="InterPro" id="IPR002083">
    <property type="entry name" value="MATH/TRAF_dom"/>
</dbReference>
<evidence type="ECO:0000256" key="9">
    <source>
        <dbReference type="SAM" id="Phobius"/>
    </source>
</evidence>
<dbReference type="RefSeq" id="XP_011408083.1">
    <property type="nucleotide sequence ID" value="XM_011409781.2"/>
</dbReference>
<evidence type="ECO:0000256" key="6">
    <source>
        <dbReference type="ARBA" id="ARBA00022833"/>
    </source>
</evidence>
<dbReference type="PROSITE" id="PS50089">
    <property type="entry name" value="ZF_RING_2"/>
    <property type="match status" value="1"/>
</dbReference>
<evidence type="ECO:0008006" key="15">
    <source>
        <dbReference type="Google" id="ProtNLM"/>
    </source>
</evidence>
<feature type="domain" description="MATH" evidence="11">
    <location>
        <begin position="396"/>
        <end position="544"/>
    </location>
</feature>
<keyword evidence="4" id="KW-0677">Repeat</keyword>
<dbReference type="Pfam" id="PF02176">
    <property type="entry name" value="zf-TRAF"/>
    <property type="match status" value="2"/>
</dbReference>
<evidence type="ECO:0000256" key="8">
    <source>
        <dbReference type="SAM" id="Coils"/>
    </source>
</evidence>
<evidence type="ECO:0000313" key="14">
    <source>
        <dbReference type="Proteomes" id="UP000007879"/>
    </source>
</evidence>
<feature type="domain" description="TRAF-type" evidence="12">
    <location>
        <begin position="103"/>
        <end position="146"/>
    </location>
</feature>
<keyword evidence="14" id="KW-1185">Reference proteome</keyword>
<keyword evidence="9" id="KW-0472">Membrane</keyword>
<keyword evidence="2" id="KW-0963">Cytoplasm</keyword>
<accession>A0AAN0ISH3</accession>
<evidence type="ECO:0000259" key="11">
    <source>
        <dbReference type="PROSITE" id="PS50144"/>
    </source>
</evidence>
<dbReference type="KEGG" id="aqu:105315220"/>
<feature type="coiled-coil region" evidence="8">
    <location>
        <begin position="269"/>
        <end position="391"/>
    </location>
</feature>
<dbReference type="SUPFAM" id="SSF57850">
    <property type="entry name" value="RING/U-box"/>
    <property type="match status" value="1"/>
</dbReference>
<dbReference type="InterPro" id="IPR012227">
    <property type="entry name" value="TNF_rcpt-assoc_TRAF_met"/>
</dbReference>
<dbReference type="PIRSF" id="PIRSF015614">
    <property type="entry name" value="TRAF"/>
    <property type="match status" value="1"/>
</dbReference>
<feature type="zinc finger region" description="TRAF-type" evidence="7">
    <location>
        <begin position="103"/>
        <end position="146"/>
    </location>
</feature>
<dbReference type="EnsemblMetazoa" id="XM_011409781.2">
    <property type="protein sequence ID" value="XP_011408083.1"/>
    <property type="gene ID" value="LOC105315220"/>
</dbReference>
<organism evidence="13 14">
    <name type="scientific">Amphimedon queenslandica</name>
    <name type="common">Sponge</name>
    <dbReference type="NCBI Taxonomy" id="400682"/>
    <lineage>
        <taxon>Eukaryota</taxon>
        <taxon>Metazoa</taxon>
        <taxon>Porifera</taxon>
        <taxon>Demospongiae</taxon>
        <taxon>Heteroscleromorpha</taxon>
        <taxon>Haplosclerida</taxon>
        <taxon>Niphatidae</taxon>
        <taxon>Amphimedon</taxon>
    </lineage>
</organism>
<dbReference type="PANTHER" id="PTHR10131">
    <property type="entry name" value="TNF RECEPTOR ASSOCIATED FACTOR"/>
    <property type="match status" value="1"/>
</dbReference>
<evidence type="ECO:0000313" key="13">
    <source>
        <dbReference type="EnsemblMetazoa" id="XP_011408083.1"/>
    </source>
</evidence>
<protein>
    <recommendedName>
        <fullName evidence="15">RING-type E3 ubiquitin transferase</fullName>
    </recommendedName>
</protein>
<evidence type="ECO:0000256" key="4">
    <source>
        <dbReference type="ARBA" id="ARBA00022737"/>
    </source>
</evidence>
<dbReference type="AlphaFoldDB" id="A0AAN0ISH3"/>
<dbReference type="InterPro" id="IPR001841">
    <property type="entry name" value="Znf_RING"/>
</dbReference>
<dbReference type="SUPFAM" id="SSF49599">
    <property type="entry name" value="TRAF domain-like"/>
    <property type="match status" value="3"/>
</dbReference>
<evidence type="ECO:0000259" key="10">
    <source>
        <dbReference type="PROSITE" id="PS50089"/>
    </source>
</evidence>
<evidence type="ECO:0000256" key="3">
    <source>
        <dbReference type="ARBA" id="ARBA00022723"/>
    </source>
</evidence>
<evidence type="ECO:0000256" key="7">
    <source>
        <dbReference type="PROSITE-ProRule" id="PRU00207"/>
    </source>
</evidence>
<evidence type="ECO:0000259" key="12">
    <source>
        <dbReference type="PROSITE" id="PS50145"/>
    </source>
</evidence>
<keyword evidence="6 7" id="KW-0862">Zinc</keyword>
<keyword evidence="9" id="KW-0812">Transmembrane</keyword>